<dbReference type="Proteomes" id="UP000289856">
    <property type="component" value="Chromosome"/>
</dbReference>
<protein>
    <recommendedName>
        <fullName evidence="1">HEPN/Toprim N-terminal domain-containing protein</fullName>
    </recommendedName>
</protein>
<evidence type="ECO:0000259" key="1">
    <source>
        <dbReference type="Pfam" id="PF18871"/>
    </source>
</evidence>
<reference evidence="2 3" key="1">
    <citation type="submission" date="2019-01" db="EMBL/GenBank/DDBJ databases">
        <title>Complete genome sequence of Cohnella hallensis HS21 isolated from Korean fir (Abies koreana) rhizospheric soil.</title>
        <authorList>
            <person name="Jiang L."/>
            <person name="Kang S.W."/>
            <person name="Kim S."/>
            <person name="Jung J."/>
            <person name="Kim C.Y."/>
            <person name="Kim D.H."/>
            <person name="Kim S.W."/>
            <person name="Lee J."/>
        </authorList>
    </citation>
    <scope>NUCLEOTIDE SEQUENCE [LARGE SCALE GENOMIC DNA]</scope>
    <source>
        <strain evidence="2 3">HS21</strain>
    </source>
</reference>
<organism evidence="2 3">
    <name type="scientific">Cohnella abietis</name>
    <dbReference type="NCBI Taxonomy" id="2507935"/>
    <lineage>
        <taxon>Bacteria</taxon>
        <taxon>Bacillati</taxon>
        <taxon>Bacillota</taxon>
        <taxon>Bacilli</taxon>
        <taxon>Bacillales</taxon>
        <taxon>Paenibacillaceae</taxon>
        <taxon>Cohnella</taxon>
    </lineage>
</organism>
<dbReference type="KEGG" id="cohn:KCTCHS21_32030"/>
<accession>A0A3T1D6V4</accession>
<dbReference type="OrthoDB" id="5141316at2"/>
<proteinExistence type="predicted"/>
<dbReference type="InterPro" id="IPR041487">
    <property type="entry name" value="HEPN/Toprim-NTD1"/>
</dbReference>
<gene>
    <name evidence="2" type="ORF">KCTCHS21_32030</name>
</gene>
<name>A0A3T1D6V4_9BACL</name>
<keyword evidence="3" id="KW-1185">Reference proteome</keyword>
<evidence type="ECO:0000313" key="3">
    <source>
        <dbReference type="Proteomes" id="UP000289856"/>
    </source>
</evidence>
<dbReference type="EMBL" id="AP019400">
    <property type="protein sequence ID" value="BBI33804.1"/>
    <property type="molecule type" value="Genomic_DNA"/>
</dbReference>
<feature type="domain" description="HEPN/Toprim N-terminal" evidence="1">
    <location>
        <begin position="1"/>
        <end position="197"/>
    </location>
</feature>
<dbReference type="AlphaFoldDB" id="A0A3T1D6V4"/>
<dbReference type="RefSeq" id="WP_130610105.1">
    <property type="nucleotide sequence ID" value="NZ_AP019400.1"/>
</dbReference>
<sequence length="265" mass="30950">MGSYASIGINGFHFSLSKNHVSPIWLTLYRENDKKIESVQDEDNEERLICEYCTTVKNIKLRLDILGFTIDKAKKEFISYNESVQYCSYLSGEGFVEIEINNYTFDNWLKSLECIINSPYSHYLYYKDNIVITDYPMQYFMMNADYEGESIFGFISSDMRYVFRAILELYGDDENCVIDFSSLVDGGWCSENDRICEETLVELADSYIRNERIILLTEGSSDISIIKRSMNILNPEVVDFYSFMDFNTTNVCKLKMRLNLNCRQS</sequence>
<evidence type="ECO:0000313" key="2">
    <source>
        <dbReference type="EMBL" id="BBI33804.1"/>
    </source>
</evidence>
<dbReference type="Pfam" id="PF18871">
    <property type="entry name" value="HEPN_Toprim_N"/>
    <property type="match status" value="1"/>
</dbReference>